<keyword evidence="2" id="KW-0539">Nucleus</keyword>
<dbReference type="OrthoDB" id="426882at2759"/>
<reference evidence="6" key="3">
    <citation type="submission" date="2025-08" db="UniProtKB">
        <authorList>
            <consortium name="RefSeq"/>
        </authorList>
    </citation>
    <scope>IDENTIFICATION</scope>
    <source>
        <strain evidence="6">CBS 342.82</strain>
    </source>
</reference>
<feature type="domain" description="Zn(2)-C6 fungal-type" evidence="4">
    <location>
        <begin position="25"/>
        <end position="54"/>
    </location>
</feature>
<organism evidence="6">
    <name type="scientific">Dissoconium aciculare CBS 342.82</name>
    <dbReference type="NCBI Taxonomy" id="1314786"/>
    <lineage>
        <taxon>Eukaryota</taxon>
        <taxon>Fungi</taxon>
        <taxon>Dikarya</taxon>
        <taxon>Ascomycota</taxon>
        <taxon>Pezizomycotina</taxon>
        <taxon>Dothideomycetes</taxon>
        <taxon>Dothideomycetidae</taxon>
        <taxon>Mycosphaerellales</taxon>
        <taxon>Dissoconiaceae</taxon>
        <taxon>Dissoconium</taxon>
    </lineage>
</organism>
<keyword evidence="1" id="KW-0479">Metal-binding</keyword>
<dbReference type="Pfam" id="PF00172">
    <property type="entry name" value="Zn_clus"/>
    <property type="match status" value="1"/>
</dbReference>
<evidence type="ECO:0000313" key="6">
    <source>
        <dbReference type="RefSeq" id="XP_033457765.1"/>
    </source>
</evidence>
<dbReference type="Pfam" id="PF04082">
    <property type="entry name" value="Fungal_trans"/>
    <property type="match status" value="1"/>
</dbReference>
<dbReference type="PROSITE" id="PS50048">
    <property type="entry name" value="ZN2_CY6_FUNGAL_2"/>
    <property type="match status" value="1"/>
</dbReference>
<dbReference type="GeneID" id="54365744"/>
<dbReference type="PROSITE" id="PS00463">
    <property type="entry name" value="ZN2_CY6_FUNGAL_1"/>
    <property type="match status" value="1"/>
</dbReference>
<name>A0A6J3LZP7_9PEZI</name>
<dbReference type="RefSeq" id="XP_033457765.1">
    <property type="nucleotide sequence ID" value="XM_033607945.1"/>
</dbReference>
<evidence type="ECO:0000259" key="4">
    <source>
        <dbReference type="PROSITE" id="PS50048"/>
    </source>
</evidence>
<evidence type="ECO:0000256" key="2">
    <source>
        <dbReference type="ARBA" id="ARBA00023242"/>
    </source>
</evidence>
<sequence>MNTTGGADILLESIQRTKRETVVVACQSCRRRKQKCNGQRPCERCSQAGQVCVFESAENETPRQTQKRKFEQMEAELNVLRELIRSMVDAGEKDALLIVKRLCEGQSPSTICSALQSSTNIEPNTNIAPERRDLLLTLIQSVGSLDSVLAYVNRIADSRLQMVLPSNTAHRRLRSGLVNHEKLEHLFSAAETSFFPLQVPTTLYAPGRSYNGPPAWVRSSIWLTNPASDDVVSHLISLFLSFFNPYWRFVEEDEFLRGLRGPNDRTGPCSSLLVLSMLSCASLYSEHGEVFTSSHDCARRGIHFYQEALRLWSEESEVATISNTQAAMILSLAAQLRGQDRIGRDFVLSAVHLNHMVQMNTSRGAAAATGDEAARRSFLDTAVSHLHISYSNAMLQPCSGAASRPRGFDNIHEIMSRPPVYWIPYPIQREPAPFYPNLLLHHRCSLTQLAYDLNALMLSGPEPENAEHFWHASKDLFRRLQHWYYSLPGDLRYMKEMPASIFELHCHYYCLQMQLSDLTFKKLPRGHPHSSETSPIEVPREVQAELNKNGLLYALSAGQAACDYREMYGLTVAVPFVQQAAAHAMFTFLRFMQAGPQETKATDNIRDIEVAFTNCYRLLSAGGIMSMQTRGIMRMILGTAGAIHAVLPTAVEHARVVLDVTPWQSADALKLSSMYPNWACAREPGNIPPQYEMDQLLQAWYHREASPRSPDESMQED</sequence>
<dbReference type="GO" id="GO:0008270">
    <property type="term" value="F:zinc ion binding"/>
    <property type="evidence" value="ECO:0007669"/>
    <property type="project" value="InterPro"/>
</dbReference>
<dbReference type="InterPro" id="IPR007219">
    <property type="entry name" value="XnlR_reg_dom"/>
</dbReference>
<dbReference type="GO" id="GO:0000981">
    <property type="term" value="F:DNA-binding transcription factor activity, RNA polymerase II-specific"/>
    <property type="evidence" value="ECO:0007669"/>
    <property type="project" value="InterPro"/>
</dbReference>
<dbReference type="InterPro" id="IPR001138">
    <property type="entry name" value="Zn2Cys6_DnaBD"/>
</dbReference>
<evidence type="ECO:0000256" key="1">
    <source>
        <dbReference type="ARBA" id="ARBA00022723"/>
    </source>
</evidence>
<protein>
    <recommendedName>
        <fullName evidence="4">Zn(2)-C6 fungal-type domain-containing protein</fullName>
    </recommendedName>
</protein>
<reference evidence="6" key="1">
    <citation type="submission" date="2020-01" db="EMBL/GenBank/DDBJ databases">
        <authorList>
            <consortium name="DOE Joint Genome Institute"/>
            <person name="Haridas S."/>
            <person name="Albert R."/>
            <person name="Binder M."/>
            <person name="Bloem J."/>
            <person name="Labutti K."/>
            <person name="Salamov A."/>
            <person name="Andreopoulos B."/>
            <person name="Baker S.E."/>
            <person name="Barry K."/>
            <person name="Bills G."/>
            <person name="Bluhm B.H."/>
            <person name="Cannon C."/>
            <person name="Castanera R."/>
            <person name="Culley D.E."/>
            <person name="Daum C."/>
            <person name="Ezra D."/>
            <person name="Gonzalez J.B."/>
            <person name="Henrissat B."/>
            <person name="Kuo A."/>
            <person name="Liang C."/>
            <person name="Lipzen A."/>
            <person name="Lutzoni F."/>
            <person name="Magnuson J."/>
            <person name="Mondo S."/>
            <person name="Nolan M."/>
            <person name="Ohm R."/>
            <person name="Pangilinan J."/>
            <person name="Park H.-J."/>
            <person name="Ramirez L."/>
            <person name="Alfaro M."/>
            <person name="Sun H."/>
            <person name="Tritt A."/>
            <person name="Yoshinaga Y."/>
            <person name="Zwiers L.-H."/>
            <person name="Turgeon B.G."/>
            <person name="Goodwin S.B."/>
            <person name="Spatafora J.W."/>
            <person name="Crous P.W."/>
            <person name="Grigoriev I.V."/>
        </authorList>
    </citation>
    <scope>NUCLEOTIDE SEQUENCE</scope>
    <source>
        <strain evidence="6">CBS 342.82</strain>
    </source>
</reference>
<dbReference type="GO" id="GO:0003677">
    <property type="term" value="F:DNA binding"/>
    <property type="evidence" value="ECO:0007669"/>
    <property type="project" value="InterPro"/>
</dbReference>
<dbReference type="PANTHER" id="PTHR47256">
    <property type="entry name" value="ZN(II)2CYS6 TRANSCRIPTION FACTOR (EUROFUNG)-RELATED"/>
    <property type="match status" value="1"/>
</dbReference>
<gene>
    <name evidence="6" type="ORF">K489DRAFT_41258</name>
</gene>
<dbReference type="Proteomes" id="UP000504637">
    <property type="component" value="Unplaced"/>
</dbReference>
<dbReference type="CDD" id="cd00067">
    <property type="entry name" value="GAL4"/>
    <property type="match status" value="1"/>
</dbReference>
<dbReference type="GO" id="GO:0006351">
    <property type="term" value="P:DNA-templated transcription"/>
    <property type="evidence" value="ECO:0007669"/>
    <property type="project" value="InterPro"/>
</dbReference>
<dbReference type="SUPFAM" id="SSF57701">
    <property type="entry name" value="Zn2/Cys6 DNA-binding domain"/>
    <property type="match status" value="1"/>
</dbReference>
<dbReference type="SMART" id="SM00066">
    <property type="entry name" value="GAL4"/>
    <property type="match status" value="1"/>
</dbReference>
<dbReference type="PANTHER" id="PTHR47256:SF3">
    <property type="entry name" value="ZN(II)2CYS6 TRANSCRIPTION FACTOR (EUROFUNG)"/>
    <property type="match status" value="1"/>
</dbReference>
<evidence type="ECO:0000256" key="3">
    <source>
        <dbReference type="SAM" id="Coils"/>
    </source>
</evidence>
<accession>A0A6J3LZP7</accession>
<evidence type="ECO:0000313" key="5">
    <source>
        <dbReference type="Proteomes" id="UP000504637"/>
    </source>
</evidence>
<dbReference type="AlphaFoldDB" id="A0A6J3LZP7"/>
<dbReference type="CDD" id="cd12148">
    <property type="entry name" value="fungal_TF_MHR"/>
    <property type="match status" value="1"/>
</dbReference>
<keyword evidence="3" id="KW-0175">Coiled coil</keyword>
<dbReference type="InterPro" id="IPR036864">
    <property type="entry name" value="Zn2-C6_fun-type_DNA-bd_sf"/>
</dbReference>
<dbReference type="Gene3D" id="4.10.240.10">
    <property type="entry name" value="Zn(2)-C6 fungal-type DNA-binding domain"/>
    <property type="match status" value="1"/>
</dbReference>
<reference evidence="6" key="2">
    <citation type="submission" date="2020-04" db="EMBL/GenBank/DDBJ databases">
        <authorList>
            <consortium name="NCBI Genome Project"/>
        </authorList>
    </citation>
    <scope>NUCLEOTIDE SEQUENCE</scope>
    <source>
        <strain evidence="6">CBS 342.82</strain>
    </source>
</reference>
<feature type="coiled-coil region" evidence="3">
    <location>
        <begin position="63"/>
        <end position="90"/>
    </location>
</feature>
<keyword evidence="5" id="KW-1185">Reference proteome</keyword>
<dbReference type="InterPro" id="IPR053187">
    <property type="entry name" value="Notoamide_regulator"/>
</dbReference>
<proteinExistence type="predicted"/>